<dbReference type="SUPFAM" id="SSF49265">
    <property type="entry name" value="Fibronectin type III"/>
    <property type="match status" value="1"/>
</dbReference>
<dbReference type="CDD" id="cd15521">
    <property type="entry name" value="PHD_VIN3_plant"/>
    <property type="match status" value="1"/>
</dbReference>
<sequence>MAAAGGEGALLQLLVAPELVLDPAKCSKLSMEEKRELVYELSKWKQGAPELLQSWSRKDILEVLCLEMGKERKYTGLTKYKLIEHLLKIVSEKKSGKPVEDIATASPSPPNSPPPSKRHRKNAHPSRLLLETSHSTETNASEIDNKYLSCRNLACRATMNLGDAFCKRCSCCICYKYDDNKDPSLWLVCSSESPSEDNSCGMSCHLECALKHEKSGIVNSCPPGKLDGGFYCVSCGKVNDLLGCWRKQLTVAKDARRVDILCYRVSLSQKLLNGTEKFQNVHKIVDSAVNKLEAEVGALDGLPIKMARGIVNRLSSGAEVQKLCAAAISLLDSMFSTEFPSPIPPKNQKSCIPSTIITLEDVSSTYLTVVVASNEDAFLTGIVSYSLWHRKADTTDYSAEPTSKLITPERKVTVSDLIPATEYMFKVVAFNNSGEVGKWELGVTTSSNSKDLTMSTVESDSQKPNSESPKPNSSDLSNPSEGNESNNTATYGDQDRLPETCSGYCEKPEIPDLEKPVYSEDTSMGVIHSRNEATEQEEMPSHSIFAAEEEPSSTIQTDSHKDSTNSTDANQTSDVPKSENESNAPLGNEIMVIPYDLTEAVLPVTPSKLETMKEGVGRVVRSKLGSGGQDNWFPKPEEPRAGSSSKKRSGTRCEELCAKDGSLEGDYEYCVKVIRWLECEGHIETNFRVKFLTWFSLRATPQERRVVSVFVDTMIDDPPSLAGQLVDTFSEAICRKSPLLLPAGFCTKLWH</sequence>
<keyword evidence="4" id="KW-0862">Zinc</keyword>
<dbReference type="InterPro" id="IPR013783">
    <property type="entry name" value="Ig-like_fold"/>
</dbReference>
<feature type="compositionally biased region" description="Basic and acidic residues" evidence="6">
    <location>
        <begin position="506"/>
        <end position="518"/>
    </location>
</feature>
<comment type="caution">
    <text evidence="8">The sequence shown here is derived from an EMBL/GenBank/DDBJ whole genome shotgun (WGS) entry which is preliminary data.</text>
</comment>
<dbReference type="Pfam" id="PF23380">
    <property type="entry name" value="VIN3_C"/>
    <property type="match status" value="1"/>
</dbReference>
<feature type="region of interest" description="Disordered" evidence="6">
    <location>
        <begin position="546"/>
        <end position="587"/>
    </location>
</feature>
<evidence type="ECO:0000313" key="9">
    <source>
        <dbReference type="Proteomes" id="UP000652761"/>
    </source>
</evidence>
<evidence type="ECO:0000313" key="8">
    <source>
        <dbReference type="EMBL" id="MQL89410.1"/>
    </source>
</evidence>
<dbReference type="InterPro" id="IPR036116">
    <property type="entry name" value="FN3_sf"/>
</dbReference>
<evidence type="ECO:0000256" key="6">
    <source>
        <dbReference type="SAM" id="MobiDB-lite"/>
    </source>
</evidence>
<dbReference type="Pfam" id="PF23376">
    <property type="entry name" value="Fn3_VIN3"/>
    <property type="match status" value="1"/>
</dbReference>
<keyword evidence="3" id="KW-0863">Zinc-finger</keyword>
<dbReference type="Gene3D" id="2.60.40.10">
    <property type="entry name" value="Immunoglobulins"/>
    <property type="match status" value="1"/>
</dbReference>
<protein>
    <recommendedName>
        <fullName evidence="7">Fibronectin type-III domain-containing protein</fullName>
    </recommendedName>
</protein>
<reference evidence="8" key="1">
    <citation type="submission" date="2017-07" db="EMBL/GenBank/DDBJ databases">
        <title>Taro Niue Genome Assembly and Annotation.</title>
        <authorList>
            <person name="Atibalentja N."/>
            <person name="Keating K."/>
            <person name="Fields C.J."/>
        </authorList>
    </citation>
    <scope>NUCLEOTIDE SEQUENCE</scope>
    <source>
        <strain evidence="8">Niue_2</strain>
        <tissue evidence="8">Leaf</tissue>
    </source>
</reference>
<dbReference type="InterPro" id="IPR032881">
    <property type="entry name" value="Oberon-like_PHD"/>
</dbReference>
<evidence type="ECO:0000256" key="1">
    <source>
        <dbReference type="ARBA" id="ARBA00004123"/>
    </source>
</evidence>
<feature type="compositionally biased region" description="Polar residues" evidence="6">
    <location>
        <begin position="564"/>
        <end position="585"/>
    </location>
</feature>
<dbReference type="InterPro" id="IPR044514">
    <property type="entry name" value="VIN3-like"/>
</dbReference>
<dbReference type="Pfam" id="PF07227">
    <property type="entry name" value="PHD_Oberon"/>
    <property type="match status" value="1"/>
</dbReference>
<name>A0A843V6L5_COLES</name>
<feature type="region of interest" description="Disordered" evidence="6">
    <location>
        <begin position="622"/>
        <end position="649"/>
    </location>
</feature>
<feature type="domain" description="Fibronectin type-III" evidence="7">
    <location>
        <begin position="352"/>
        <end position="450"/>
    </location>
</feature>
<evidence type="ECO:0000256" key="2">
    <source>
        <dbReference type="ARBA" id="ARBA00022723"/>
    </source>
</evidence>
<dbReference type="GO" id="GO:0005634">
    <property type="term" value="C:nucleus"/>
    <property type="evidence" value="ECO:0007669"/>
    <property type="project" value="UniProtKB-SubCell"/>
</dbReference>
<feature type="compositionally biased region" description="Polar residues" evidence="6">
    <location>
        <begin position="450"/>
        <end position="459"/>
    </location>
</feature>
<dbReference type="GO" id="GO:0040029">
    <property type="term" value="P:epigenetic regulation of gene expression"/>
    <property type="evidence" value="ECO:0007669"/>
    <property type="project" value="InterPro"/>
</dbReference>
<keyword evidence="5" id="KW-0539">Nucleus</keyword>
<dbReference type="Proteomes" id="UP000652761">
    <property type="component" value="Unassembled WGS sequence"/>
</dbReference>
<dbReference type="InterPro" id="IPR056990">
    <property type="entry name" value="VIN3-like_C"/>
</dbReference>
<gene>
    <name evidence="8" type="ORF">Taro_021988</name>
</gene>
<dbReference type="GO" id="GO:0010048">
    <property type="term" value="P:vernalization response"/>
    <property type="evidence" value="ECO:0007669"/>
    <property type="project" value="InterPro"/>
</dbReference>
<organism evidence="8 9">
    <name type="scientific">Colocasia esculenta</name>
    <name type="common">Wild taro</name>
    <name type="synonym">Arum esculentum</name>
    <dbReference type="NCBI Taxonomy" id="4460"/>
    <lineage>
        <taxon>Eukaryota</taxon>
        <taxon>Viridiplantae</taxon>
        <taxon>Streptophyta</taxon>
        <taxon>Embryophyta</taxon>
        <taxon>Tracheophyta</taxon>
        <taxon>Spermatophyta</taxon>
        <taxon>Magnoliopsida</taxon>
        <taxon>Liliopsida</taxon>
        <taxon>Araceae</taxon>
        <taxon>Aroideae</taxon>
        <taxon>Colocasieae</taxon>
        <taxon>Colocasia</taxon>
    </lineage>
</organism>
<comment type="subcellular location">
    <subcellularLocation>
        <location evidence="1">Nucleus</location>
    </subcellularLocation>
</comment>
<dbReference type="EMBL" id="NMUH01001147">
    <property type="protein sequence ID" value="MQL89410.1"/>
    <property type="molecule type" value="Genomic_DNA"/>
</dbReference>
<accession>A0A843V6L5</accession>
<dbReference type="AlphaFoldDB" id="A0A843V6L5"/>
<dbReference type="InterPro" id="IPR058585">
    <property type="entry name" value="Fn3_VIN3"/>
</dbReference>
<evidence type="ECO:0000259" key="7">
    <source>
        <dbReference type="PROSITE" id="PS50853"/>
    </source>
</evidence>
<dbReference type="SMART" id="SM00060">
    <property type="entry name" value="FN3"/>
    <property type="match status" value="1"/>
</dbReference>
<dbReference type="PANTHER" id="PTHR46286">
    <property type="entry name" value="VIN3-LIKE PROTEIN 2-RELATED"/>
    <property type="match status" value="1"/>
</dbReference>
<feature type="compositionally biased region" description="Low complexity" evidence="6">
    <location>
        <begin position="462"/>
        <end position="474"/>
    </location>
</feature>
<dbReference type="GO" id="GO:0008270">
    <property type="term" value="F:zinc ion binding"/>
    <property type="evidence" value="ECO:0007669"/>
    <property type="project" value="UniProtKB-KW"/>
</dbReference>
<proteinExistence type="predicted"/>
<keyword evidence="9" id="KW-1185">Reference proteome</keyword>
<dbReference type="PANTHER" id="PTHR46286:SF2">
    <property type="entry name" value="VIN3-LIKE PROTEIN 2"/>
    <property type="match status" value="1"/>
</dbReference>
<dbReference type="CDD" id="cd00063">
    <property type="entry name" value="FN3"/>
    <property type="match status" value="1"/>
</dbReference>
<feature type="compositionally biased region" description="Polar residues" evidence="6">
    <location>
        <begin position="475"/>
        <end position="491"/>
    </location>
</feature>
<evidence type="ECO:0000256" key="5">
    <source>
        <dbReference type="ARBA" id="ARBA00023242"/>
    </source>
</evidence>
<feature type="region of interest" description="Disordered" evidence="6">
    <location>
        <begin position="450"/>
        <end position="520"/>
    </location>
</feature>
<dbReference type="PROSITE" id="PS50853">
    <property type="entry name" value="FN3"/>
    <property type="match status" value="1"/>
</dbReference>
<dbReference type="InterPro" id="IPR003961">
    <property type="entry name" value="FN3_dom"/>
</dbReference>
<dbReference type="OrthoDB" id="600557at2759"/>
<feature type="region of interest" description="Disordered" evidence="6">
    <location>
        <begin position="98"/>
        <end position="137"/>
    </location>
</feature>
<evidence type="ECO:0000256" key="3">
    <source>
        <dbReference type="ARBA" id="ARBA00022771"/>
    </source>
</evidence>
<evidence type="ECO:0000256" key="4">
    <source>
        <dbReference type="ARBA" id="ARBA00022833"/>
    </source>
</evidence>
<keyword evidence="2" id="KW-0479">Metal-binding</keyword>